<evidence type="ECO:0000256" key="1">
    <source>
        <dbReference type="ARBA" id="ARBA00022737"/>
    </source>
</evidence>
<evidence type="ECO:0000313" key="3">
    <source>
        <dbReference type="EMBL" id="KAK9156488.1"/>
    </source>
</evidence>
<gene>
    <name evidence="3" type="ORF">Scep_003062</name>
</gene>
<dbReference type="EMBL" id="JBBNAG010000002">
    <property type="protein sequence ID" value="KAK9156488.1"/>
    <property type="molecule type" value="Genomic_DNA"/>
</dbReference>
<dbReference type="GO" id="GO:0003723">
    <property type="term" value="F:RNA binding"/>
    <property type="evidence" value="ECO:0007669"/>
    <property type="project" value="InterPro"/>
</dbReference>
<dbReference type="Gene3D" id="1.25.40.10">
    <property type="entry name" value="Tetratricopeptide repeat domain"/>
    <property type="match status" value="2"/>
</dbReference>
<dbReference type="InterPro" id="IPR002885">
    <property type="entry name" value="PPR_rpt"/>
</dbReference>
<comment type="caution">
    <text evidence="3">The sequence shown here is derived from an EMBL/GenBank/DDBJ whole genome shotgun (WGS) entry which is preliminary data.</text>
</comment>
<accession>A0AAP0PU31</accession>
<keyword evidence="4" id="KW-1185">Reference proteome</keyword>
<dbReference type="PROSITE" id="PS51375">
    <property type="entry name" value="PPR"/>
    <property type="match status" value="3"/>
</dbReference>
<proteinExistence type="predicted"/>
<dbReference type="PANTHER" id="PTHR47926">
    <property type="entry name" value="PENTATRICOPEPTIDE REPEAT-CONTAINING PROTEIN"/>
    <property type="match status" value="1"/>
</dbReference>
<evidence type="ECO:0000256" key="2">
    <source>
        <dbReference type="PROSITE-ProRule" id="PRU00708"/>
    </source>
</evidence>
<organism evidence="3 4">
    <name type="scientific">Stephania cephalantha</name>
    <dbReference type="NCBI Taxonomy" id="152367"/>
    <lineage>
        <taxon>Eukaryota</taxon>
        <taxon>Viridiplantae</taxon>
        <taxon>Streptophyta</taxon>
        <taxon>Embryophyta</taxon>
        <taxon>Tracheophyta</taxon>
        <taxon>Spermatophyta</taxon>
        <taxon>Magnoliopsida</taxon>
        <taxon>Ranunculales</taxon>
        <taxon>Menispermaceae</taxon>
        <taxon>Menispermoideae</taxon>
        <taxon>Cissampelideae</taxon>
        <taxon>Stephania</taxon>
    </lineage>
</organism>
<dbReference type="NCBIfam" id="TIGR00756">
    <property type="entry name" value="PPR"/>
    <property type="match status" value="4"/>
</dbReference>
<feature type="repeat" description="PPR" evidence="2">
    <location>
        <begin position="141"/>
        <end position="176"/>
    </location>
</feature>
<reference evidence="3 4" key="1">
    <citation type="submission" date="2024-01" db="EMBL/GenBank/DDBJ databases">
        <title>Genome assemblies of Stephania.</title>
        <authorList>
            <person name="Yang L."/>
        </authorList>
    </citation>
    <scope>NUCLEOTIDE SEQUENCE [LARGE SCALE GENOMIC DNA]</scope>
    <source>
        <strain evidence="3">JXDWG</strain>
        <tissue evidence="3">Leaf</tissue>
    </source>
</reference>
<dbReference type="InterPro" id="IPR046960">
    <property type="entry name" value="PPR_At4g14850-like_plant"/>
</dbReference>
<name>A0AAP0PU31_9MAGN</name>
<dbReference type="Pfam" id="PF13041">
    <property type="entry name" value="PPR_2"/>
    <property type="match status" value="2"/>
</dbReference>
<dbReference type="InterPro" id="IPR046848">
    <property type="entry name" value="E_motif"/>
</dbReference>
<dbReference type="AlphaFoldDB" id="A0AAP0PU31"/>
<feature type="repeat" description="PPR" evidence="2">
    <location>
        <begin position="40"/>
        <end position="74"/>
    </location>
</feature>
<dbReference type="PANTHER" id="PTHR47926:SF455">
    <property type="entry name" value="PENTACOTRIPEPTIDE-REPEAT REGION OF PRORP DOMAIN-CONTAINING PROTEIN"/>
    <property type="match status" value="1"/>
</dbReference>
<evidence type="ECO:0008006" key="5">
    <source>
        <dbReference type="Google" id="ProtNLM"/>
    </source>
</evidence>
<keyword evidence="1" id="KW-0677">Repeat</keyword>
<dbReference type="Pfam" id="PF20431">
    <property type="entry name" value="E_motif"/>
    <property type="match status" value="1"/>
</dbReference>
<feature type="repeat" description="PPR" evidence="2">
    <location>
        <begin position="246"/>
        <end position="280"/>
    </location>
</feature>
<dbReference type="InterPro" id="IPR011990">
    <property type="entry name" value="TPR-like_helical_dom_sf"/>
</dbReference>
<dbReference type="Pfam" id="PF01535">
    <property type="entry name" value="PPR"/>
    <property type="match status" value="2"/>
</dbReference>
<dbReference type="FunFam" id="1.25.40.10:FF:000184">
    <property type="entry name" value="Pentatricopeptide repeat-containing protein, chloroplastic"/>
    <property type="match status" value="1"/>
</dbReference>
<sequence length="476" mass="52758">MTALTGHNHNHNDNDNGDLISYSCSVVSHVAQHNPSGSISTLMWNALIRGFSQSRQPHKAFSCYSRMMNSGGSPDNFTYPTLLKACSRLLDLRKGQQVHSHIIQRGLGSSVYIDSTLLFLYTSCGELGMGNIIFEGIPSPNLVTWNAMISGCVRSGRFLHVALHTFNRMRSVGEDNLLDNFSLASVASACATMGALVLAKCLHGLVHKTGFFHGVLPLANSMLDMYGKCGSADDARKLFDQMTRRNVVSWSTLIDVYATHGHGTLAIATFVEMESNGVAPDDMTFTSLLCACNHSGLFQEGQMWFHKMRFNYGVTPTIQHYGCMVDLLGKAGRLEEAYKLIKGMPLDADAAIWNSLAAATLYHNDLNMARKLIQPLQALSPEDPLVTLSNVYARLGRWDSVETLRRRRRRRGIKTPACSFLQLNNVVHQFSAMDTSHPQSDEIYHLINTMTANMHSCMHACTNWIFSEMKINAAIN</sequence>
<protein>
    <recommendedName>
        <fullName evidence="5">Pentatricopeptide repeat-containing protein</fullName>
    </recommendedName>
</protein>
<evidence type="ECO:0000313" key="4">
    <source>
        <dbReference type="Proteomes" id="UP001419268"/>
    </source>
</evidence>
<dbReference type="GO" id="GO:0009451">
    <property type="term" value="P:RNA modification"/>
    <property type="evidence" value="ECO:0007669"/>
    <property type="project" value="InterPro"/>
</dbReference>
<dbReference type="Proteomes" id="UP001419268">
    <property type="component" value="Unassembled WGS sequence"/>
</dbReference>